<gene>
    <name evidence="1" type="ORF">CKO42_26720</name>
</gene>
<dbReference type="AlphaFoldDB" id="A0A9X0WEF5"/>
<dbReference type="RefSeq" id="WP_200252738.1">
    <property type="nucleotide sequence ID" value="NZ_NRRY01000172.1"/>
</dbReference>
<evidence type="ECO:0000313" key="1">
    <source>
        <dbReference type="EMBL" id="MBK1621896.1"/>
    </source>
</evidence>
<sequence>MTLSMDPVLIGRTETRSARLGVEDPLLQELWAIKADLNAAAGYSVERLAVEANTFDLEAKLTSLQQAIQDGQNSRE</sequence>
<evidence type="ECO:0000313" key="2">
    <source>
        <dbReference type="Proteomes" id="UP001138768"/>
    </source>
</evidence>
<accession>A0A9X0WEF5</accession>
<proteinExistence type="predicted"/>
<dbReference type="EMBL" id="NRRY01000172">
    <property type="protein sequence ID" value="MBK1621896.1"/>
    <property type="molecule type" value="Genomic_DNA"/>
</dbReference>
<keyword evidence="2" id="KW-1185">Reference proteome</keyword>
<protein>
    <submittedName>
        <fullName evidence="1">Uncharacterized protein</fullName>
    </submittedName>
</protein>
<reference evidence="1 2" key="1">
    <citation type="journal article" date="2020" name="Microorganisms">
        <title>Osmotic Adaptation and Compatible Solute Biosynthesis of Phototrophic Bacteria as Revealed from Genome Analyses.</title>
        <authorList>
            <person name="Imhoff J.F."/>
            <person name="Rahn T."/>
            <person name="Kunzel S."/>
            <person name="Keller A."/>
            <person name="Neulinger S.C."/>
        </authorList>
    </citation>
    <scope>NUCLEOTIDE SEQUENCE [LARGE SCALE GENOMIC DNA]</scope>
    <source>
        <strain evidence="1 2">DSM 25653</strain>
    </source>
</reference>
<comment type="caution">
    <text evidence="1">The sequence shown here is derived from an EMBL/GenBank/DDBJ whole genome shotgun (WGS) entry which is preliminary data.</text>
</comment>
<dbReference type="Proteomes" id="UP001138768">
    <property type="component" value="Unassembled WGS sequence"/>
</dbReference>
<organism evidence="1 2">
    <name type="scientific">Lamprobacter modestohalophilus</name>
    <dbReference type="NCBI Taxonomy" id="1064514"/>
    <lineage>
        <taxon>Bacteria</taxon>
        <taxon>Pseudomonadati</taxon>
        <taxon>Pseudomonadota</taxon>
        <taxon>Gammaproteobacteria</taxon>
        <taxon>Chromatiales</taxon>
        <taxon>Chromatiaceae</taxon>
        <taxon>Lamprobacter</taxon>
    </lineage>
</organism>
<name>A0A9X0WEF5_9GAMM</name>